<feature type="transmembrane region" description="Helical" evidence="1">
    <location>
        <begin position="113"/>
        <end position="132"/>
    </location>
</feature>
<sequence length="133" mass="14508">MALLVLVLSTSLGLEATMSVNCVNSECVTRGSTSPAAMVAGVSLFRLSFFVPRKAVAEVIDGPASLRRRLVAAYTDFFISLSITLPFLAFFFVAVEALNSGEFAWEFSRDYVLPTDLLIVFASLVLTFGFLFF</sequence>
<keyword evidence="1" id="KW-1133">Transmembrane helix</keyword>
<dbReference type="RefSeq" id="WP_378992679.1">
    <property type="nucleotide sequence ID" value="NZ_JBHRVA010000002.1"/>
</dbReference>
<feature type="transmembrane region" description="Helical" evidence="1">
    <location>
        <begin position="71"/>
        <end position="93"/>
    </location>
</feature>
<accession>A0ABV7MAP1</accession>
<keyword evidence="1" id="KW-0812">Transmembrane</keyword>
<comment type="caution">
    <text evidence="2">The sequence shown here is derived from an EMBL/GenBank/DDBJ whole genome shotgun (WGS) entry which is preliminary data.</text>
</comment>
<gene>
    <name evidence="2" type="ORF">ACFONP_07040</name>
</gene>
<organism evidence="2 3">
    <name type="scientific">Parvularcula lutaonensis</name>
    <dbReference type="NCBI Taxonomy" id="491923"/>
    <lineage>
        <taxon>Bacteria</taxon>
        <taxon>Pseudomonadati</taxon>
        <taxon>Pseudomonadota</taxon>
        <taxon>Alphaproteobacteria</taxon>
        <taxon>Parvularculales</taxon>
        <taxon>Parvularculaceae</taxon>
        <taxon>Parvularcula</taxon>
    </lineage>
</organism>
<evidence type="ECO:0000256" key="1">
    <source>
        <dbReference type="SAM" id="Phobius"/>
    </source>
</evidence>
<dbReference type="EMBL" id="JBHRVA010000002">
    <property type="protein sequence ID" value="MFC3302484.1"/>
    <property type="molecule type" value="Genomic_DNA"/>
</dbReference>
<keyword evidence="3" id="KW-1185">Reference proteome</keyword>
<protein>
    <submittedName>
        <fullName evidence="2">Uncharacterized protein</fullName>
    </submittedName>
</protein>
<evidence type="ECO:0000313" key="2">
    <source>
        <dbReference type="EMBL" id="MFC3302484.1"/>
    </source>
</evidence>
<reference evidence="3" key="1">
    <citation type="journal article" date="2019" name="Int. J. Syst. Evol. Microbiol.">
        <title>The Global Catalogue of Microorganisms (GCM) 10K type strain sequencing project: providing services to taxonomists for standard genome sequencing and annotation.</title>
        <authorList>
            <consortium name="The Broad Institute Genomics Platform"/>
            <consortium name="The Broad Institute Genome Sequencing Center for Infectious Disease"/>
            <person name="Wu L."/>
            <person name="Ma J."/>
        </authorList>
    </citation>
    <scope>NUCLEOTIDE SEQUENCE [LARGE SCALE GENOMIC DNA]</scope>
    <source>
        <strain evidence="3">KCTC 22245</strain>
    </source>
</reference>
<evidence type="ECO:0000313" key="3">
    <source>
        <dbReference type="Proteomes" id="UP001595607"/>
    </source>
</evidence>
<dbReference type="Proteomes" id="UP001595607">
    <property type="component" value="Unassembled WGS sequence"/>
</dbReference>
<proteinExistence type="predicted"/>
<keyword evidence="1" id="KW-0472">Membrane</keyword>
<name>A0ABV7MAP1_9PROT</name>